<dbReference type="EMBL" id="CP045997">
    <property type="protein sequence ID" value="QHV94478.1"/>
    <property type="molecule type" value="Genomic_DNA"/>
</dbReference>
<keyword evidence="2" id="KW-1003">Cell membrane</keyword>
<dbReference type="Proteomes" id="UP000464577">
    <property type="component" value="Chromosome"/>
</dbReference>
<dbReference type="AlphaFoldDB" id="A0A6P1VPX7"/>
<evidence type="ECO:0000259" key="8">
    <source>
        <dbReference type="Pfam" id="PF12704"/>
    </source>
</evidence>
<feature type="transmembrane region" description="Helical" evidence="6">
    <location>
        <begin position="519"/>
        <end position="539"/>
    </location>
</feature>
<dbReference type="PANTHER" id="PTHR30572:SF18">
    <property type="entry name" value="ABC-TYPE MACROLIDE FAMILY EXPORT SYSTEM PERMEASE COMPONENT 2"/>
    <property type="match status" value="1"/>
</dbReference>
<evidence type="ECO:0000256" key="5">
    <source>
        <dbReference type="ARBA" id="ARBA00023136"/>
    </source>
</evidence>
<feature type="transmembrane region" description="Helical" evidence="6">
    <location>
        <begin position="465"/>
        <end position="489"/>
    </location>
</feature>
<evidence type="ECO:0000313" key="9">
    <source>
        <dbReference type="EMBL" id="QHV94478.1"/>
    </source>
</evidence>
<feature type="domain" description="MacB-like periplasmic core" evidence="8">
    <location>
        <begin position="105"/>
        <end position="326"/>
    </location>
</feature>
<evidence type="ECO:0000256" key="3">
    <source>
        <dbReference type="ARBA" id="ARBA00022692"/>
    </source>
</evidence>
<evidence type="ECO:0000259" key="7">
    <source>
        <dbReference type="Pfam" id="PF02687"/>
    </source>
</evidence>
<evidence type="ECO:0000256" key="1">
    <source>
        <dbReference type="ARBA" id="ARBA00004651"/>
    </source>
</evidence>
<dbReference type="Pfam" id="PF12704">
    <property type="entry name" value="MacB_PCD"/>
    <property type="match status" value="2"/>
</dbReference>
<feature type="domain" description="ABC3 transporter permease C-terminal" evidence="7">
    <location>
        <begin position="769"/>
        <end position="883"/>
    </location>
</feature>
<feature type="transmembrane region" description="Helical" evidence="6">
    <location>
        <begin position="819"/>
        <end position="839"/>
    </location>
</feature>
<gene>
    <name evidence="9" type="ORF">GJR95_05375</name>
</gene>
<feature type="domain" description="ABC3 transporter permease C-terminal" evidence="7">
    <location>
        <begin position="378"/>
        <end position="494"/>
    </location>
</feature>
<feature type="domain" description="MacB-like periplasmic core" evidence="8">
    <location>
        <begin position="526"/>
        <end position="734"/>
    </location>
</feature>
<feature type="transmembrane region" description="Helical" evidence="6">
    <location>
        <begin position="372"/>
        <end position="394"/>
    </location>
</feature>
<evidence type="ECO:0000256" key="4">
    <source>
        <dbReference type="ARBA" id="ARBA00022989"/>
    </source>
</evidence>
<dbReference type="KEGG" id="senf:GJR95_05375"/>
<organism evidence="9 10">
    <name type="scientific">Spirosoma endbachense</name>
    <dbReference type="NCBI Taxonomy" id="2666025"/>
    <lineage>
        <taxon>Bacteria</taxon>
        <taxon>Pseudomonadati</taxon>
        <taxon>Bacteroidota</taxon>
        <taxon>Cytophagia</taxon>
        <taxon>Cytophagales</taxon>
        <taxon>Cytophagaceae</taxon>
        <taxon>Spirosoma</taxon>
    </lineage>
</organism>
<dbReference type="GO" id="GO:0005886">
    <property type="term" value="C:plasma membrane"/>
    <property type="evidence" value="ECO:0007669"/>
    <property type="project" value="UniProtKB-SubCell"/>
</dbReference>
<dbReference type="InterPro" id="IPR025857">
    <property type="entry name" value="MacB_PCD"/>
</dbReference>
<dbReference type="RefSeq" id="WP_162384898.1">
    <property type="nucleotide sequence ID" value="NZ_CP045997.1"/>
</dbReference>
<dbReference type="Pfam" id="PF02687">
    <property type="entry name" value="FtsX"/>
    <property type="match status" value="2"/>
</dbReference>
<proteinExistence type="predicted"/>
<protein>
    <submittedName>
        <fullName evidence="9">FtsX-like permease family protein</fullName>
    </submittedName>
</protein>
<keyword evidence="3 6" id="KW-0812">Transmembrane</keyword>
<keyword evidence="4 6" id="KW-1133">Transmembrane helix</keyword>
<evidence type="ECO:0000313" key="10">
    <source>
        <dbReference type="Proteomes" id="UP000464577"/>
    </source>
</evidence>
<evidence type="ECO:0000256" key="6">
    <source>
        <dbReference type="SAM" id="Phobius"/>
    </source>
</evidence>
<feature type="transmembrane region" description="Helical" evidence="6">
    <location>
        <begin position="767"/>
        <end position="791"/>
    </location>
</feature>
<keyword evidence="10" id="KW-1185">Reference proteome</keyword>
<feature type="transmembrane region" description="Helical" evidence="6">
    <location>
        <begin position="428"/>
        <end position="449"/>
    </location>
</feature>
<name>A0A6P1VPX7_9BACT</name>
<comment type="subcellular location">
    <subcellularLocation>
        <location evidence="1">Cell membrane</location>
        <topology evidence="1">Multi-pass membrane protein</topology>
    </subcellularLocation>
</comment>
<keyword evidence="5 6" id="KW-0472">Membrane</keyword>
<dbReference type="PANTHER" id="PTHR30572">
    <property type="entry name" value="MEMBRANE COMPONENT OF TRANSPORTER-RELATED"/>
    <property type="match status" value="1"/>
</dbReference>
<dbReference type="InterPro" id="IPR050250">
    <property type="entry name" value="Macrolide_Exporter_MacB"/>
</dbReference>
<sequence>MNTPRNRAGGPVRPPRFADYLLRLFCAPHLREEVLGDLHERYYLKVHRVGEAQARRRYWREVRAYVRPAIIRRQSSDFSQPTNTVMLRNYLKIAFRTLVKNKGYSFINIGGLAIGMAVAVLNGLWVWDELTFNTYHNNYNRIAKVTELGIRDEGKRYSNTTLPYPLATELKTNYPGYFRHILIARAAEDYILAAGETKLSQKGQFIDGGIAEMLSLKMLEGTWAGLNDPNSILLSASAARAIFGKANPINKLVKINASMDAKVTGVYEDLPYNTEFHEVKFFAPFDLWTSVNPWVKQQQWDNWFLSIYVQLQPQAGFAQVSSSIKDIEINKLKKLEGAQELLKRQPQISLLPMRKWHLYGSYDVDDAGPVQMVWLIGLIGVFVLLLACINFMNLATARSAKRAKEVGIRKAVGSQRGQLVSQFFSESFLVIFLAFIVTILLVTVSLPWFNDLAAKQLNFPWTNPYFWLAGLGFVGLTGFLAGSYPALYLSSFQPVRVLKGVPGLGASGVGRLATIPRKVLVVVQFTVSVTLVISTLIVYRQIQHAKNRPIGYSRAGLLMIQEKTAEFDGKFDLIRQELKNTGFVSEVAESRSSVTNITMWNGGFSRKGTVITCPNGCGTLPVGTEYGKTVGWQFTAGRDFARTFASDSSGFIVNESFAKLTGLKNPVGETVVWAPGWRKPKPFIILGVVKDMVALSPYEPTIPTVFFLENAYDWINIRINPNVSVAEVLPKLEAVFKKLIPSAPFDYKFADQEYAQKFAREERVSNLAFVFTIIAIFISCLGLFGLASFMAEQRTKEIGIRKVLGASVFSVWGLLSKDFVALVSIAFGIATPIAYYFLSNWLRNFTYRTDLSWWIFAISGVGALAVTLLTVSFQSIKAALINPVKSLRSE</sequence>
<feature type="transmembrane region" description="Helical" evidence="6">
    <location>
        <begin position="851"/>
        <end position="871"/>
    </location>
</feature>
<reference evidence="9 10" key="1">
    <citation type="submission" date="2019-11" db="EMBL/GenBank/DDBJ databases">
        <title>Spirosoma endbachense sp. nov., isolated from a natural salt meadow.</title>
        <authorList>
            <person name="Rojas J."/>
            <person name="Ambika Manirajan B."/>
            <person name="Ratering S."/>
            <person name="Suarez C."/>
            <person name="Geissler-Plaum R."/>
            <person name="Schnell S."/>
        </authorList>
    </citation>
    <scope>NUCLEOTIDE SEQUENCE [LARGE SCALE GENOMIC DNA]</scope>
    <source>
        <strain evidence="9 10">I-24</strain>
    </source>
</reference>
<dbReference type="GO" id="GO:0022857">
    <property type="term" value="F:transmembrane transporter activity"/>
    <property type="evidence" value="ECO:0007669"/>
    <property type="project" value="TreeGrafter"/>
</dbReference>
<dbReference type="NCBIfam" id="NF038404">
    <property type="entry name" value="perm_prefix_2"/>
    <property type="match status" value="1"/>
</dbReference>
<evidence type="ECO:0000256" key="2">
    <source>
        <dbReference type="ARBA" id="ARBA00022475"/>
    </source>
</evidence>
<feature type="transmembrane region" description="Helical" evidence="6">
    <location>
        <begin position="106"/>
        <end position="127"/>
    </location>
</feature>
<dbReference type="InterPro" id="IPR003838">
    <property type="entry name" value="ABC3_permease_C"/>
</dbReference>
<dbReference type="InterPro" id="IPR047699">
    <property type="entry name" value="Permease_put_prefix"/>
</dbReference>
<accession>A0A6P1VPX7</accession>